<name>A0ABT8K748_9MICO</name>
<organism evidence="2 3">
    <name type="scientific">Leifsonia williamsii</name>
    <dbReference type="NCBI Taxonomy" id="3035919"/>
    <lineage>
        <taxon>Bacteria</taxon>
        <taxon>Bacillati</taxon>
        <taxon>Actinomycetota</taxon>
        <taxon>Actinomycetes</taxon>
        <taxon>Micrococcales</taxon>
        <taxon>Microbacteriaceae</taxon>
        <taxon>Leifsonia</taxon>
    </lineage>
</organism>
<keyword evidence="3" id="KW-1185">Reference proteome</keyword>
<dbReference type="Proteomes" id="UP001174208">
    <property type="component" value="Unassembled WGS sequence"/>
</dbReference>
<keyword evidence="1" id="KW-0732">Signal</keyword>
<feature type="chain" id="PRO_5045369833" evidence="1">
    <location>
        <begin position="26"/>
        <end position="157"/>
    </location>
</feature>
<gene>
    <name evidence="2" type="ORF">P5G50_02355</name>
</gene>
<reference evidence="2" key="1">
    <citation type="submission" date="2023-06" db="EMBL/GenBank/DDBJ databases">
        <title>MT1 and MT2 Draft Genomes of Novel Species.</title>
        <authorList>
            <person name="Venkateswaran K."/>
        </authorList>
    </citation>
    <scope>NUCLEOTIDE SEQUENCE</scope>
    <source>
        <strain evidence="2">F6_8S_P_1B</strain>
    </source>
</reference>
<dbReference type="PROSITE" id="PS51257">
    <property type="entry name" value="PROKAR_LIPOPROTEIN"/>
    <property type="match status" value="1"/>
</dbReference>
<feature type="signal peptide" evidence="1">
    <location>
        <begin position="1"/>
        <end position="25"/>
    </location>
</feature>
<dbReference type="RefSeq" id="WP_301212814.1">
    <property type="nucleotide sequence ID" value="NZ_JAROCF010000001.1"/>
</dbReference>
<evidence type="ECO:0000313" key="2">
    <source>
        <dbReference type="EMBL" id="MDN4613283.1"/>
    </source>
</evidence>
<protein>
    <submittedName>
        <fullName evidence="2">Uncharacterized protein</fullName>
    </submittedName>
</protein>
<proteinExistence type="predicted"/>
<evidence type="ECO:0000313" key="3">
    <source>
        <dbReference type="Proteomes" id="UP001174208"/>
    </source>
</evidence>
<sequence length="157" mass="15916">MHVRSSSRRVAPALAPALALTVALALTGCSGDSAARGQLSQSAGSAASATRSAALVLGLQEGDRLIPGVEDTGLSSAAQTLATEAGSVAIMSAIGGIGEQRDQILSDVRDAQDTLARAQRVATEGQDDHAGLDELRTRLDRLAEQLDAAAKKLESAG</sequence>
<dbReference type="EMBL" id="JAROCF010000001">
    <property type="protein sequence ID" value="MDN4613283.1"/>
    <property type="molecule type" value="Genomic_DNA"/>
</dbReference>
<evidence type="ECO:0000256" key="1">
    <source>
        <dbReference type="SAM" id="SignalP"/>
    </source>
</evidence>
<comment type="caution">
    <text evidence="2">The sequence shown here is derived from an EMBL/GenBank/DDBJ whole genome shotgun (WGS) entry which is preliminary data.</text>
</comment>
<accession>A0ABT8K748</accession>